<keyword evidence="3" id="KW-1185">Reference proteome</keyword>
<dbReference type="Proteomes" id="UP000030645">
    <property type="component" value="Unassembled WGS sequence"/>
</dbReference>
<dbReference type="EMBL" id="KE346217">
    <property type="protein sequence ID" value="EXC30796.1"/>
    <property type="molecule type" value="Genomic_DNA"/>
</dbReference>
<protein>
    <submittedName>
        <fullName evidence="2">Uncharacterized protein</fullName>
    </submittedName>
</protein>
<accession>W9S7T8</accession>
<sequence length="172" mass="19108">MYNLNRRRLVHDLWKSGKAAIAGCGGEVTEERVEWGDLVFLCVSYGLLSLFSPFGFGFFGNFAAGVTLASLASSMPSFSAPPLLPHVITPRDVLNFNARFSVQVCMRHDEETEMKNQKYVEVVVEDHMLCDQENAAAKVRVPFMMMKLLAFVVVAGRKRAKCREGAVGDNMP</sequence>
<keyword evidence="1" id="KW-1133">Transmembrane helix</keyword>
<feature type="transmembrane region" description="Helical" evidence="1">
    <location>
        <begin position="38"/>
        <end position="71"/>
    </location>
</feature>
<reference evidence="3" key="1">
    <citation type="submission" date="2013-01" db="EMBL/GenBank/DDBJ databases">
        <title>Draft Genome Sequence of a Mulberry Tree, Morus notabilis C.K. Schneid.</title>
        <authorList>
            <person name="He N."/>
            <person name="Zhao S."/>
        </authorList>
    </citation>
    <scope>NUCLEOTIDE SEQUENCE</scope>
</reference>
<evidence type="ECO:0000313" key="2">
    <source>
        <dbReference type="EMBL" id="EXC30796.1"/>
    </source>
</evidence>
<keyword evidence="1" id="KW-0812">Transmembrane</keyword>
<proteinExistence type="predicted"/>
<evidence type="ECO:0000256" key="1">
    <source>
        <dbReference type="SAM" id="Phobius"/>
    </source>
</evidence>
<evidence type="ECO:0000313" key="3">
    <source>
        <dbReference type="Proteomes" id="UP000030645"/>
    </source>
</evidence>
<name>W9S7T8_9ROSA</name>
<dbReference type="AlphaFoldDB" id="W9S7T8"/>
<gene>
    <name evidence="2" type="ORF">L484_027974</name>
</gene>
<keyword evidence="1" id="KW-0472">Membrane</keyword>
<organism evidence="2 3">
    <name type="scientific">Morus notabilis</name>
    <dbReference type="NCBI Taxonomy" id="981085"/>
    <lineage>
        <taxon>Eukaryota</taxon>
        <taxon>Viridiplantae</taxon>
        <taxon>Streptophyta</taxon>
        <taxon>Embryophyta</taxon>
        <taxon>Tracheophyta</taxon>
        <taxon>Spermatophyta</taxon>
        <taxon>Magnoliopsida</taxon>
        <taxon>eudicotyledons</taxon>
        <taxon>Gunneridae</taxon>
        <taxon>Pentapetalae</taxon>
        <taxon>rosids</taxon>
        <taxon>fabids</taxon>
        <taxon>Rosales</taxon>
        <taxon>Moraceae</taxon>
        <taxon>Moreae</taxon>
        <taxon>Morus</taxon>
    </lineage>
</organism>